<gene>
    <name evidence="2" type="primary">tagO</name>
    <name evidence="2" type="ORF">N5C08_14810</name>
</gene>
<proteinExistence type="predicted"/>
<sequence length="209" mass="23060">MAAVYPNGVWLLLTLCSLPVLAFEPPDCPRIVSNIERLACFDQAAGTPAHTGSRQWSAQEHDAPILRRVVTQEMDRAPGDSRFRLSLAQDEMMIWAPADTLASPASYLVISCVQNISRLQLVTAQPIDSRRVKVRLRGERGATTTRPWQVMENGQVLDAGRGLPGIEQIKQLIGAKRIHVESDYPAVHGLVFDAQGLDPLIDEARKACR</sequence>
<dbReference type="NCBIfam" id="TIGR03360">
    <property type="entry name" value="VI_minor_1"/>
    <property type="match status" value="1"/>
</dbReference>
<keyword evidence="3" id="KW-1185">Reference proteome</keyword>
<dbReference type="Proteomes" id="UP001064504">
    <property type="component" value="Chromosome"/>
</dbReference>
<evidence type="ECO:0000313" key="2">
    <source>
        <dbReference type="EMBL" id="UXH38261.1"/>
    </source>
</evidence>
<feature type="chain" id="PRO_5047115634" evidence="1">
    <location>
        <begin position="23"/>
        <end position="209"/>
    </location>
</feature>
<feature type="signal peptide" evidence="1">
    <location>
        <begin position="1"/>
        <end position="22"/>
    </location>
</feature>
<protein>
    <submittedName>
        <fullName evidence="2">Type VI secretion system-associated protein TagO</fullName>
    </submittedName>
</protein>
<dbReference type="InterPro" id="IPR017738">
    <property type="entry name" value="T6SS-assoc_VCA0118"/>
</dbReference>
<dbReference type="Pfam" id="PF11319">
    <property type="entry name" value="VasI"/>
    <property type="match status" value="1"/>
</dbReference>
<dbReference type="RefSeq" id="WP_261743634.1">
    <property type="nucleotide sequence ID" value="NZ_CP104557.1"/>
</dbReference>
<organism evidence="2 3">
    <name type="scientific">Pseudomonas promysalinigenes</name>
    <dbReference type="NCBI Taxonomy" id="485898"/>
    <lineage>
        <taxon>Bacteria</taxon>
        <taxon>Pseudomonadati</taxon>
        <taxon>Pseudomonadota</taxon>
        <taxon>Gammaproteobacteria</taxon>
        <taxon>Pseudomonadales</taxon>
        <taxon>Pseudomonadaceae</taxon>
        <taxon>Pseudomonas</taxon>
    </lineage>
</organism>
<evidence type="ECO:0000313" key="3">
    <source>
        <dbReference type="Proteomes" id="UP001064504"/>
    </source>
</evidence>
<keyword evidence="1" id="KW-0732">Signal</keyword>
<dbReference type="EMBL" id="CP104557">
    <property type="protein sequence ID" value="UXH38261.1"/>
    <property type="molecule type" value="Genomic_DNA"/>
</dbReference>
<reference evidence="2" key="1">
    <citation type="submission" date="2022-09" db="EMBL/GenBank/DDBJ databases">
        <title>Complete genome sequence of Pseudomonas promysalinigenes strain RL-WG26, a newly isolated PGPR with the potential for plant salinity stress alleviation.</title>
        <authorList>
            <person name="Ren L."/>
            <person name="Wang G."/>
            <person name="Hu H."/>
        </authorList>
    </citation>
    <scope>NUCLEOTIDE SEQUENCE</scope>
    <source>
        <strain evidence="2">RL-WG26</strain>
    </source>
</reference>
<name>A0ABY6AIZ2_9PSED</name>
<accession>A0ABY6AIZ2</accession>
<evidence type="ECO:0000256" key="1">
    <source>
        <dbReference type="SAM" id="SignalP"/>
    </source>
</evidence>